<keyword evidence="3 5" id="KW-0862">Zinc</keyword>
<keyword evidence="4" id="KW-0560">Oxidoreductase</keyword>
<accession>A0A7S3CU76</accession>
<dbReference type="GO" id="GO:0016616">
    <property type="term" value="F:oxidoreductase activity, acting on the CH-OH group of donors, NAD or NADP as acceptor"/>
    <property type="evidence" value="ECO:0007669"/>
    <property type="project" value="InterPro"/>
</dbReference>
<gene>
    <name evidence="7" type="ORF">SRAS04492_LOCUS9353</name>
</gene>
<comment type="similarity">
    <text evidence="5">Belongs to the zinc-containing alcohol dehydrogenase family.</text>
</comment>
<comment type="cofactor">
    <cofactor evidence="1 5">
        <name>Zn(2+)</name>
        <dbReference type="ChEBI" id="CHEBI:29105"/>
    </cofactor>
</comment>
<evidence type="ECO:0000256" key="4">
    <source>
        <dbReference type="ARBA" id="ARBA00023002"/>
    </source>
</evidence>
<evidence type="ECO:0000256" key="5">
    <source>
        <dbReference type="RuleBase" id="RU361277"/>
    </source>
</evidence>
<dbReference type="InterPro" id="IPR047109">
    <property type="entry name" value="CAD-like"/>
</dbReference>
<evidence type="ECO:0000256" key="1">
    <source>
        <dbReference type="ARBA" id="ARBA00001947"/>
    </source>
</evidence>
<dbReference type="PANTHER" id="PTHR42683">
    <property type="entry name" value="ALDEHYDE REDUCTASE"/>
    <property type="match status" value="1"/>
</dbReference>
<evidence type="ECO:0000256" key="3">
    <source>
        <dbReference type="ARBA" id="ARBA00022833"/>
    </source>
</evidence>
<protein>
    <recommendedName>
        <fullName evidence="6">Enoyl reductase (ER) domain-containing protein</fullName>
    </recommendedName>
</protein>
<dbReference type="SUPFAM" id="SSF51735">
    <property type="entry name" value="NAD(P)-binding Rossmann-fold domains"/>
    <property type="match status" value="1"/>
</dbReference>
<dbReference type="InterPro" id="IPR002328">
    <property type="entry name" value="ADH_Zn_CS"/>
</dbReference>
<reference evidence="7" key="1">
    <citation type="submission" date="2021-01" db="EMBL/GenBank/DDBJ databases">
        <authorList>
            <person name="Corre E."/>
            <person name="Pelletier E."/>
            <person name="Niang G."/>
            <person name="Scheremetjew M."/>
            <person name="Finn R."/>
            <person name="Kale V."/>
            <person name="Holt S."/>
            <person name="Cochrane G."/>
            <person name="Meng A."/>
            <person name="Brown T."/>
            <person name="Cohen L."/>
        </authorList>
    </citation>
    <scope>NUCLEOTIDE SEQUENCE</scope>
    <source>
        <strain evidence="7">Ras09</strain>
    </source>
</reference>
<dbReference type="InterPro" id="IPR013154">
    <property type="entry name" value="ADH-like_N"/>
</dbReference>
<dbReference type="EMBL" id="HBIA01018861">
    <property type="protein sequence ID" value="CAE0237544.1"/>
    <property type="molecule type" value="Transcribed_RNA"/>
</dbReference>
<dbReference type="Pfam" id="PF08240">
    <property type="entry name" value="ADH_N"/>
    <property type="match status" value="1"/>
</dbReference>
<dbReference type="Gene3D" id="3.40.50.720">
    <property type="entry name" value="NAD(P)-binding Rossmann-like Domain"/>
    <property type="match status" value="1"/>
</dbReference>
<organism evidence="7">
    <name type="scientific">Strombidium rassoulzadegani</name>
    <dbReference type="NCBI Taxonomy" id="1082188"/>
    <lineage>
        <taxon>Eukaryota</taxon>
        <taxon>Sar</taxon>
        <taxon>Alveolata</taxon>
        <taxon>Ciliophora</taxon>
        <taxon>Intramacronucleata</taxon>
        <taxon>Spirotrichea</taxon>
        <taxon>Oligotrichia</taxon>
        <taxon>Strombidiidae</taxon>
        <taxon>Strombidium</taxon>
    </lineage>
</organism>
<evidence type="ECO:0000259" key="6">
    <source>
        <dbReference type="SMART" id="SM00829"/>
    </source>
</evidence>
<dbReference type="AlphaFoldDB" id="A0A7S3CU76"/>
<sequence>MDGGIRQVDVFPAQENEYPVVAWGVPKHGEKVAPVMINRPNVGDYDIKIDMKYCGICHSDVHLARAELGGCVYPCVPGHELAGVVAEVGSKVTKFKVGDHAGVGCMVDACLECDSCKDGDENYCEKRSVMTYSGEKRFKGVGGHPEQQTFGGYSKVHVVQERFCFNLPEAIPLEKAGPLLCAGITMWDPIRNFGATKPGVKKCIGIIGVGGLGTMGIKLAKALGHRVVAISRSADKAELSKEKGADAFVVSTNEEQMKSETKQIDLILNTISANHDCGIYLPLLKKDGKIVQLGACISPHPISQLPLMFNRISVAGSIIGGCPSTQEMVNFCADNKVFPDVELIEADKIEWAWDQLTNLNKDGIRYVIDIEKSAQNPNFLPK</sequence>
<dbReference type="FunFam" id="3.40.50.720:FF:000022">
    <property type="entry name" value="Cinnamyl alcohol dehydrogenase"/>
    <property type="match status" value="1"/>
</dbReference>
<evidence type="ECO:0000313" key="7">
    <source>
        <dbReference type="EMBL" id="CAE0237544.1"/>
    </source>
</evidence>
<dbReference type="Gene3D" id="3.90.180.10">
    <property type="entry name" value="Medium-chain alcohol dehydrogenases, catalytic domain"/>
    <property type="match status" value="1"/>
</dbReference>
<dbReference type="CDD" id="cd05283">
    <property type="entry name" value="CAD1"/>
    <property type="match status" value="1"/>
</dbReference>
<dbReference type="InterPro" id="IPR036291">
    <property type="entry name" value="NAD(P)-bd_dom_sf"/>
</dbReference>
<dbReference type="PROSITE" id="PS00059">
    <property type="entry name" value="ADH_ZINC"/>
    <property type="match status" value="1"/>
</dbReference>
<dbReference type="InterPro" id="IPR011032">
    <property type="entry name" value="GroES-like_sf"/>
</dbReference>
<feature type="domain" description="Enoyl reductase (ER)" evidence="6">
    <location>
        <begin position="29"/>
        <end position="368"/>
    </location>
</feature>
<dbReference type="InterPro" id="IPR013149">
    <property type="entry name" value="ADH-like_C"/>
</dbReference>
<dbReference type="GO" id="GO:0008270">
    <property type="term" value="F:zinc ion binding"/>
    <property type="evidence" value="ECO:0007669"/>
    <property type="project" value="InterPro"/>
</dbReference>
<proteinExistence type="inferred from homology"/>
<evidence type="ECO:0000256" key="2">
    <source>
        <dbReference type="ARBA" id="ARBA00022723"/>
    </source>
</evidence>
<dbReference type="Pfam" id="PF00107">
    <property type="entry name" value="ADH_zinc_N"/>
    <property type="match status" value="1"/>
</dbReference>
<dbReference type="InterPro" id="IPR020843">
    <property type="entry name" value="ER"/>
</dbReference>
<keyword evidence="2 5" id="KW-0479">Metal-binding</keyword>
<dbReference type="SMART" id="SM00829">
    <property type="entry name" value="PKS_ER"/>
    <property type="match status" value="1"/>
</dbReference>
<name>A0A7S3CU76_9SPIT</name>
<dbReference type="SUPFAM" id="SSF50129">
    <property type="entry name" value="GroES-like"/>
    <property type="match status" value="1"/>
</dbReference>